<sequence length="217" mass="24287">MEEKTAIIVVASIVIIAVIIGGILYGGALYANSESKEYIQNVNIDNNISPSPSWKPIDEERNIYDTNYANIEVIWRAYIGYFQEYGGYEIVVIFTTNISANDYLVGYGNSKPTFTLAIETVDNVSNFVNNGFGFQDIEKIGPLTYGTRAYTPNIIANWAYSEAYIKEVHNATISAMISPPPESGENISLLYTFTAYIENNETIYTVNFSFPVLIHYT</sequence>
<accession>B5I9H1</accession>
<evidence type="ECO:0000313" key="1">
    <source>
        <dbReference type="EMBL" id="ADD08559.1"/>
    </source>
</evidence>
<dbReference type="GeneID" id="8827699"/>
<dbReference type="HOGENOM" id="CLU_1269845_0_0_2"/>
<name>B5I9H1_ACIB4</name>
<dbReference type="RefSeq" id="WP_008082023.1">
    <property type="nucleotide sequence ID" value="NC_013926.1"/>
</dbReference>
<dbReference type="EMBL" id="CP001941">
    <property type="protein sequence ID" value="ADD08559.1"/>
    <property type="molecule type" value="Genomic_DNA"/>
</dbReference>
<dbReference type="KEGG" id="abi:Aboo_0750"/>
<dbReference type="STRING" id="439481.Aboo_0750"/>
<protein>
    <submittedName>
        <fullName evidence="1">Uncharacterized protein</fullName>
    </submittedName>
</protein>
<proteinExistence type="predicted"/>
<reference evidence="1" key="1">
    <citation type="submission" date="2010-02" db="EMBL/GenBank/DDBJ databases">
        <title>Complete sequence of Aciduliprofundum boonei T469.</title>
        <authorList>
            <consortium name="US DOE Joint Genome Institute"/>
            <person name="Lucas S."/>
            <person name="Copeland A."/>
            <person name="Lapidus A."/>
            <person name="Cheng J.-F."/>
            <person name="Bruce D."/>
            <person name="Goodwin L."/>
            <person name="Pitluck S."/>
            <person name="Saunders E."/>
            <person name="Detter J.C."/>
            <person name="Han C."/>
            <person name="Tapia R."/>
            <person name="Land M."/>
            <person name="Hauser L."/>
            <person name="Kyrpides N."/>
            <person name="Mikhailova N."/>
            <person name="Flores G."/>
            <person name="Reysenbach A.-L."/>
            <person name="Woyke T."/>
        </authorList>
    </citation>
    <scope>NUCLEOTIDE SEQUENCE</scope>
    <source>
        <strain evidence="1">T469</strain>
    </source>
</reference>
<evidence type="ECO:0000313" key="2">
    <source>
        <dbReference type="Proteomes" id="UP000001400"/>
    </source>
</evidence>
<keyword evidence="2" id="KW-1185">Reference proteome</keyword>
<dbReference type="Proteomes" id="UP000001400">
    <property type="component" value="Chromosome"/>
</dbReference>
<dbReference type="AlphaFoldDB" id="B5I9H1"/>
<organism evidence="1 2">
    <name type="scientific">Aciduliprofundum boonei (strain DSM 19572 / T469)</name>
    <dbReference type="NCBI Taxonomy" id="439481"/>
    <lineage>
        <taxon>Archaea</taxon>
        <taxon>Methanobacteriati</taxon>
        <taxon>Thermoplasmatota</taxon>
        <taxon>DHVE2 group</taxon>
        <taxon>Candidatus Aciduliprofundum</taxon>
    </lineage>
</organism>
<gene>
    <name evidence="1" type="ordered locus">Aboo_0750</name>
</gene>